<organism evidence="1 2">
    <name type="scientific">Lithospermum erythrorhizon</name>
    <name type="common">Purple gromwell</name>
    <name type="synonym">Lithospermum officinale var. erythrorhizon</name>
    <dbReference type="NCBI Taxonomy" id="34254"/>
    <lineage>
        <taxon>Eukaryota</taxon>
        <taxon>Viridiplantae</taxon>
        <taxon>Streptophyta</taxon>
        <taxon>Embryophyta</taxon>
        <taxon>Tracheophyta</taxon>
        <taxon>Spermatophyta</taxon>
        <taxon>Magnoliopsida</taxon>
        <taxon>eudicotyledons</taxon>
        <taxon>Gunneridae</taxon>
        <taxon>Pentapetalae</taxon>
        <taxon>asterids</taxon>
        <taxon>lamiids</taxon>
        <taxon>Boraginales</taxon>
        <taxon>Boraginaceae</taxon>
        <taxon>Boraginoideae</taxon>
        <taxon>Lithospermeae</taxon>
        <taxon>Lithospermum</taxon>
    </lineage>
</organism>
<evidence type="ECO:0000313" key="1">
    <source>
        <dbReference type="EMBL" id="GAA0140824.1"/>
    </source>
</evidence>
<accession>A0AAV3NNP8</accession>
<comment type="caution">
    <text evidence="1">The sequence shown here is derived from an EMBL/GenBank/DDBJ whole genome shotgun (WGS) entry which is preliminary data.</text>
</comment>
<proteinExistence type="predicted"/>
<keyword evidence="2" id="KW-1185">Reference proteome</keyword>
<dbReference type="EMBL" id="BAABME010015370">
    <property type="protein sequence ID" value="GAA0140824.1"/>
    <property type="molecule type" value="Genomic_DNA"/>
</dbReference>
<reference evidence="1 2" key="1">
    <citation type="submission" date="2024-01" db="EMBL/GenBank/DDBJ databases">
        <title>The complete chloroplast genome sequence of Lithospermum erythrorhizon: insights into the phylogenetic relationship among Boraginaceae species and the maternal lineages of purple gromwells.</title>
        <authorList>
            <person name="Okada T."/>
            <person name="Watanabe K."/>
        </authorList>
    </citation>
    <scope>NUCLEOTIDE SEQUENCE [LARGE SCALE GENOMIC DNA]</scope>
</reference>
<name>A0AAV3NNP8_LITER</name>
<gene>
    <name evidence="1" type="ORF">LIER_35289</name>
</gene>
<protein>
    <submittedName>
        <fullName evidence="1">Uncharacterized protein</fullName>
    </submittedName>
</protein>
<dbReference type="Proteomes" id="UP001454036">
    <property type="component" value="Unassembled WGS sequence"/>
</dbReference>
<dbReference type="AlphaFoldDB" id="A0AAV3NNP8"/>
<evidence type="ECO:0000313" key="2">
    <source>
        <dbReference type="Proteomes" id="UP001454036"/>
    </source>
</evidence>
<sequence length="89" mass="9740">MSELGVEPQLDVASSDCLGSRLAESASLIWRGRLYPSGSSVYLTDRLVETHAPSNMPRNLEQSQDRPLGDIFEPAVTNSRYSPTGCQNL</sequence>